<feature type="region of interest" description="Disordered" evidence="1">
    <location>
        <begin position="1"/>
        <end position="22"/>
    </location>
</feature>
<sequence length="108" mass="11304">MIAGSSGNRRLGNSRSARRSPFPGVVFNCCSLPAPLPLGAASLEAQVIIETKLGQTVGRASSSHSPSGFELAIGLRPSSYFAVVDNSETTAFLDPAAFSRTNRCDSFP</sequence>
<organism evidence="2 3">
    <name type="scientific">Candidatus Sulfuritelmatomonas gaucii</name>
    <dbReference type="NCBI Taxonomy" id="2043161"/>
    <lineage>
        <taxon>Bacteria</taxon>
        <taxon>Pseudomonadati</taxon>
        <taxon>Acidobacteriota</taxon>
        <taxon>Terriglobia</taxon>
        <taxon>Terriglobales</taxon>
        <taxon>Acidobacteriaceae</taxon>
        <taxon>Candidatus Sulfuritelmatomonas</taxon>
    </lineage>
</organism>
<dbReference type="Proteomes" id="UP000239735">
    <property type="component" value="Unassembled WGS sequence"/>
</dbReference>
<dbReference type="AlphaFoldDB" id="A0A2N9L3J0"/>
<name>A0A2N9L3J0_9BACT</name>
<gene>
    <name evidence="2" type="ORF">SBA5_1070007</name>
</gene>
<evidence type="ECO:0000256" key="1">
    <source>
        <dbReference type="SAM" id="MobiDB-lite"/>
    </source>
</evidence>
<accession>A0A2N9L3J0</accession>
<evidence type="ECO:0000313" key="3">
    <source>
        <dbReference type="Proteomes" id="UP000239735"/>
    </source>
</evidence>
<feature type="compositionally biased region" description="Low complexity" evidence="1">
    <location>
        <begin position="1"/>
        <end position="15"/>
    </location>
</feature>
<reference evidence="3" key="1">
    <citation type="submission" date="2018-02" db="EMBL/GenBank/DDBJ databases">
        <authorList>
            <person name="Hausmann B."/>
        </authorList>
    </citation>
    <scope>NUCLEOTIDE SEQUENCE [LARGE SCALE GENOMIC DNA]</scope>
    <source>
        <strain evidence="3">Peat soil MAG SbA5</strain>
    </source>
</reference>
<evidence type="ECO:0000313" key="2">
    <source>
        <dbReference type="EMBL" id="SPE17604.1"/>
    </source>
</evidence>
<proteinExistence type="predicted"/>
<dbReference type="EMBL" id="OKRB01000010">
    <property type="protein sequence ID" value="SPE17604.1"/>
    <property type="molecule type" value="Genomic_DNA"/>
</dbReference>
<protein>
    <submittedName>
        <fullName evidence="2">Uncharacterized protein</fullName>
    </submittedName>
</protein>